<dbReference type="OrthoDB" id="34166at2"/>
<dbReference type="NCBIfam" id="TIGR04306">
    <property type="entry name" value="salvage_TenA"/>
    <property type="match status" value="1"/>
</dbReference>
<dbReference type="PANTHER" id="PTHR43198">
    <property type="entry name" value="BIFUNCTIONAL TH2 PROTEIN"/>
    <property type="match status" value="1"/>
</dbReference>
<proteinExistence type="inferred from homology"/>
<evidence type="ECO:0000256" key="4">
    <source>
        <dbReference type="ARBA" id="ARBA00011881"/>
    </source>
</evidence>
<reference evidence="10 11" key="1">
    <citation type="submission" date="2018-02" db="EMBL/GenBank/DDBJ databases">
        <title>Genomic Encyclopedia of Archaeal and Bacterial Type Strains, Phase II (KMG-II): from individual species to whole genera.</title>
        <authorList>
            <person name="Goeker M."/>
        </authorList>
    </citation>
    <scope>NUCLEOTIDE SEQUENCE [LARGE SCALE GENOMIC DNA]</scope>
    <source>
        <strain evidence="10 11">DSM 15099</strain>
    </source>
</reference>
<evidence type="ECO:0000256" key="7">
    <source>
        <dbReference type="ARBA" id="ARBA00022977"/>
    </source>
</evidence>
<evidence type="ECO:0000313" key="10">
    <source>
        <dbReference type="EMBL" id="PPK45293.1"/>
    </source>
</evidence>
<dbReference type="GO" id="GO:0009229">
    <property type="term" value="P:thiamine diphosphate biosynthetic process"/>
    <property type="evidence" value="ECO:0007669"/>
    <property type="project" value="UniProtKB-UniPathway"/>
</dbReference>
<dbReference type="EC" id="3.5.99.2" evidence="5"/>
<dbReference type="Pfam" id="PF03070">
    <property type="entry name" value="TENA_THI-4"/>
    <property type="match status" value="1"/>
</dbReference>
<comment type="similarity">
    <text evidence="3">Belongs to the TenA family.</text>
</comment>
<evidence type="ECO:0000256" key="5">
    <source>
        <dbReference type="ARBA" id="ARBA00012684"/>
    </source>
</evidence>
<gene>
    <name evidence="10" type="ORF">BD821_12041</name>
</gene>
<dbReference type="EMBL" id="PTIS01000020">
    <property type="protein sequence ID" value="PPK45293.1"/>
    <property type="molecule type" value="Genomic_DNA"/>
</dbReference>
<name>A0A2S6FV81_9CLOT</name>
<accession>A0A2S6FV81</accession>
<dbReference type="InterPro" id="IPR050967">
    <property type="entry name" value="Thiamine_Salvage_TenA"/>
</dbReference>
<evidence type="ECO:0000256" key="6">
    <source>
        <dbReference type="ARBA" id="ARBA00013647"/>
    </source>
</evidence>
<comment type="caution">
    <text evidence="10">The sequence shown here is derived from an EMBL/GenBank/DDBJ whole genome shotgun (WGS) entry which is preliminary data.</text>
</comment>
<evidence type="ECO:0000256" key="2">
    <source>
        <dbReference type="ARBA" id="ARBA00004948"/>
    </source>
</evidence>
<comment type="pathway">
    <text evidence="2">Cofactor biosynthesis; thiamine diphosphate biosynthesis.</text>
</comment>
<keyword evidence="7" id="KW-0784">Thiamine biosynthesis</keyword>
<evidence type="ECO:0000256" key="8">
    <source>
        <dbReference type="ARBA" id="ARBA00048337"/>
    </source>
</evidence>
<evidence type="ECO:0000256" key="3">
    <source>
        <dbReference type="ARBA" id="ARBA00010264"/>
    </source>
</evidence>
<dbReference type="InterPro" id="IPR027574">
    <property type="entry name" value="Thiaminase_II"/>
</dbReference>
<dbReference type="InterPro" id="IPR016084">
    <property type="entry name" value="Haem_Oase-like_multi-hlx"/>
</dbReference>
<feature type="domain" description="Thiaminase-2/PQQC" evidence="9">
    <location>
        <begin position="9"/>
        <end position="216"/>
    </location>
</feature>
<protein>
    <recommendedName>
        <fullName evidence="6">Aminopyrimidine aminohydrolase</fullName>
        <ecNumber evidence="5">3.5.99.2</ecNumber>
    </recommendedName>
</protein>
<dbReference type="GO" id="GO:0005829">
    <property type="term" value="C:cytosol"/>
    <property type="evidence" value="ECO:0007669"/>
    <property type="project" value="TreeGrafter"/>
</dbReference>
<dbReference type="STRING" id="37659.GCA_000703125_01446"/>
<dbReference type="AlphaFoldDB" id="A0A2S6FV81"/>
<dbReference type="UniPathway" id="UPA00060"/>
<dbReference type="RefSeq" id="WP_104410640.1">
    <property type="nucleotide sequence ID" value="NZ_PTIS01000020.1"/>
</dbReference>
<dbReference type="GO" id="GO:0009228">
    <property type="term" value="P:thiamine biosynthetic process"/>
    <property type="evidence" value="ECO:0007669"/>
    <property type="project" value="UniProtKB-KW"/>
</dbReference>
<dbReference type="Proteomes" id="UP000239863">
    <property type="component" value="Unassembled WGS sequence"/>
</dbReference>
<organism evidence="10 11">
    <name type="scientific">Clostridium algidicarnis DSM 15099</name>
    <dbReference type="NCBI Taxonomy" id="1121295"/>
    <lineage>
        <taxon>Bacteria</taxon>
        <taxon>Bacillati</taxon>
        <taxon>Bacillota</taxon>
        <taxon>Clostridia</taxon>
        <taxon>Eubacteriales</taxon>
        <taxon>Clostridiaceae</taxon>
        <taxon>Clostridium</taxon>
    </lineage>
</organism>
<dbReference type="Gene3D" id="1.20.910.10">
    <property type="entry name" value="Heme oxygenase-like"/>
    <property type="match status" value="1"/>
</dbReference>
<evidence type="ECO:0000313" key="11">
    <source>
        <dbReference type="Proteomes" id="UP000239863"/>
    </source>
</evidence>
<dbReference type="PANTHER" id="PTHR43198:SF2">
    <property type="entry name" value="SI:CH1073-67J19.1-RELATED"/>
    <property type="match status" value="1"/>
</dbReference>
<comment type="catalytic activity">
    <reaction evidence="1">
        <text>4-amino-5-aminomethyl-2-methylpyrimidine + H2O = 4-amino-5-hydroxymethyl-2-methylpyrimidine + NH4(+)</text>
        <dbReference type="Rhea" id="RHEA:31799"/>
        <dbReference type="ChEBI" id="CHEBI:15377"/>
        <dbReference type="ChEBI" id="CHEBI:16892"/>
        <dbReference type="ChEBI" id="CHEBI:28938"/>
        <dbReference type="ChEBI" id="CHEBI:63416"/>
        <dbReference type="EC" id="3.5.99.2"/>
    </reaction>
</comment>
<comment type="subunit">
    <text evidence="4">Homotetramer.</text>
</comment>
<evidence type="ECO:0000259" key="9">
    <source>
        <dbReference type="Pfam" id="PF03070"/>
    </source>
</evidence>
<sequence length="219" mass="25652">MKFTERLYENVEEIWTSYYSHPFIKGIGDGTLDLDKFKFYMIQDYLYLLDYAKIYALGVVKADTEEVMQGFSSMVDNILNGEMSIHRSYMKRLGITKEEIKNTKQSLPNLSYTHYMLSVSHVGSLAELSTSLLSCMWSYLEIGKHLSKIPGATENEFYGEWVRGYISKEYEEATQWIIDLVDILSKDMNAKDLNKLTEIFITTSKYEYMFWDMSYNKES</sequence>
<dbReference type="GO" id="GO:0050334">
    <property type="term" value="F:thiaminase activity"/>
    <property type="evidence" value="ECO:0007669"/>
    <property type="project" value="UniProtKB-EC"/>
</dbReference>
<dbReference type="InterPro" id="IPR004305">
    <property type="entry name" value="Thiaminase-2/PQQC"/>
</dbReference>
<dbReference type="CDD" id="cd19361">
    <property type="entry name" value="TenA_C_HP1287-like"/>
    <property type="match status" value="1"/>
</dbReference>
<comment type="catalytic activity">
    <reaction evidence="8">
        <text>thiamine + H2O = 5-(2-hydroxyethyl)-4-methylthiazole + 4-amino-5-hydroxymethyl-2-methylpyrimidine + H(+)</text>
        <dbReference type="Rhea" id="RHEA:17509"/>
        <dbReference type="ChEBI" id="CHEBI:15377"/>
        <dbReference type="ChEBI" id="CHEBI:15378"/>
        <dbReference type="ChEBI" id="CHEBI:16892"/>
        <dbReference type="ChEBI" id="CHEBI:17957"/>
        <dbReference type="ChEBI" id="CHEBI:18385"/>
        <dbReference type="EC" id="3.5.99.2"/>
    </reaction>
</comment>
<dbReference type="SUPFAM" id="SSF48613">
    <property type="entry name" value="Heme oxygenase-like"/>
    <property type="match status" value="1"/>
</dbReference>
<evidence type="ECO:0000256" key="1">
    <source>
        <dbReference type="ARBA" id="ARBA00001881"/>
    </source>
</evidence>